<dbReference type="FunFam" id="3.30.565.10:FF:000023">
    <property type="entry name" value="PAS domain-containing sensor histidine kinase"/>
    <property type="match status" value="1"/>
</dbReference>
<keyword evidence="10" id="KW-0902">Two-component regulatory system</keyword>
<dbReference type="Gene3D" id="3.40.50.2300">
    <property type="match status" value="1"/>
</dbReference>
<dbReference type="PANTHER" id="PTHR43547">
    <property type="entry name" value="TWO-COMPONENT HISTIDINE KINASE"/>
    <property type="match status" value="1"/>
</dbReference>
<dbReference type="GO" id="GO:0000155">
    <property type="term" value="F:phosphorelay sensor kinase activity"/>
    <property type="evidence" value="ECO:0007669"/>
    <property type="project" value="InterPro"/>
</dbReference>
<dbReference type="SMART" id="SM00388">
    <property type="entry name" value="HisKA"/>
    <property type="match status" value="1"/>
</dbReference>
<dbReference type="InterPro" id="IPR013655">
    <property type="entry name" value="PAS_fold_3"/>
</dbReference>
<dbReference type="InterPro" id="IPR003594">
    <property type="entry name" value="HATPase_dom"/>
</dbReference>
<dbReference type="SMART" id="SM00091">
    <property type="entry name" value="PAS"/>
    <property type="match status" value="2"/>
</dbReference>
<dbReference type="SMART" id="SM00448">
    <property type="entry name" value="REC"/>
    <property type="match status" value="1"/>
</dbReference>
<keyword evidence="4" id="KW-1003">Cell membrane</keyword>
<dbReference type="SMART" id="SM00086">
    <property type="entry name" value="PAC"/>
    <property type="match status" value="2"/>
</dbReference>
<name>A0A1Z4JLP9_LEPBY</name>
<dbReference type="InterPro" id="IPR000700">
    <property type="entry name" value="PAS-assoc_C"/>
</dbReference>
<dbReference type="Gene3D" id="3.30.565.10">
    <property type="entry name" value="Histidine kinase-like ATPase, C-terminal domain"/>
    <property type="match status" value="1"/>
</dbReference>
<evidence type="ECO:0000259" key="15">
    <source>
        <dbReference type="PROSITE" id="PS50110"/>
    </source>
</evidence>
<evidence type="ECO:0000256" key="11">
    <source>
        <dbReference type="ARBA" id="ARBA00023136"/>
    </source>
</evidence>
<evidence type="ECO:0000256" key="10">
    <source>
        <dbReference type="ARBA" id="ARBA00023012"/>
    </source>
</evidence>
<feature type="domain" description="PAS" evidence="16">
    <location>
        <begin position="300"/>
        <end position="370"/>
    </location>
</feature>
<dbReference type="InterPro" id="IPR001610">
    <property type="entry name" value="PAC"/>
</dbReference>
<dbReference type="SUPFAM" id="SSF55785">
    <property type="entry name" value="PYP-like sensor domain (PAS domain)"/>
    <property type="match status" value="2"/>
</dbReference>
<keyword evidence="13" id="KW-0175">Coiled coil</keyword>
<dbReference type="InterPro" id="IPR011006">
    <property type="entry name" value="CheY-like_superfamily"/>
</dbReference>
<evidence type="ECO:0000313" key="19">
    <source>
        <dbReference type="Proteomes" id="UP000217895"/>
    </source>
</evidence>
<keyword evidence="6" id="KW-0808">Transferase</keyword>
<accession>A0A1Z4JLP9</accession>
<dbReference type="GO" id="GO:0005886">
    <property type="term" value="C:plasma membrane"/>
    <property type="evidence" value="ECO:0007669"/>
    <property type="project" value="UniProtKB-SubCell"/>
</dbReference>
<dbReference type="NCBIfam" id="TIGR00229">
    <property type="entry name" value="sensory_box"/>
    <property type="match status" value="2"/>
</dbReference>
<keyword evidence="19" id="KW-1185">Reference proteome</keyword>
<feature type="domain" description="Response regulatory" evidence="15">
    <location>
        <begin position="7"/>
        <end position="126"/>
    </location>
</feature>
<evidence type="ECO:0000259" key="17">
    <source>
        <dbReference type="PROSITE" id="PS50113"/>
    </source>
</evidence>
<protein>
    <recommendedName>
        <fullName evidence="3">histidine kinase</fullName>
        <ecNumber evidence="3">2.7.13.3</ecNumber>
    </recommendedName>
</protein>
<dbReference type="EC" id="2.7.13.3" evidence="3"/>
<dbReference type="PANTHER" id="PTHR43547:SF2">
    <property type="entry name" value="HYBRID SIGNAL TRANSDUCTION HISTIDINE KINASE C"/>
    <property type="match status" value="1"/>
</dbReference>
<dbReference type="GO" id="GO:0005524">
    <property type="term" value="F:ATP binding"/>
    <property type="evidence" value="ECO:0007669"/>
    <property type="project" value="UniProtKB-KW"/>
</dbReference>
<dbReference type="SMART" id="SM00387">
    <property type="entry name" value="HATPase_c"/>
    <property type="match status" value="1"/>
</dbReference>
<dbReference type="CDD" id="cd00156">
    <property type="entry name" value="REC"/>
    <property type="match status" value="1"/>
</dbReference>
<sequence>MTCSTQTLLLIGDCLPDRERYRQYLMSDSEYAYRLLEAESIAEALEICRTQAIDVILLEYVLPDGNGLEMIQALHAQSKDGSPPMVMITDGGDERLAVQAMKRGAEDYLVKHYLTPELLQVTIRSAIESARLRLQLQQAESEQLRYENDLKYHQHQLQESEQQLQLGIKVAGVALARFDYVSNTVTLSPEAAVLYGIEITDLTVTRDRFHANVHPDDRDELARLIAQAMHPAGAGWFAHEYRIRGRDGAVRWLSVRKQIFFDRSGQTPRPDYAILAAIDVTQAKQHQAERQQVEETLRQSEERYRYLSGLIPQLVWIATAEGVMLDVNQRWTEFTGLTLQQAQTDGWQQIVHPEDVPILTQAWQQAQQEGNSYQAEGRIQRVDGIYRWHLHQATPLKNAQGKIIKWFGTATDIHDLKQIEADRTRLLMEAQAAREEAEAANRSKDEFVAVVAHELRSPLNSIAGWAKLLQTRKLDEATMAKALDTIWRNTQAQVQLVEDLLDISRMVRGTLHLQIAAVNLIEVIESALDVVRPMTEAKPIQIEMHFAAVPHIAGDFHRLQQIVVNLMTNAIKFTPAGGRVEISLSAIESEVMLQVQDTGKGIAPEILPQIFERFKQGQQNMGSKDGLGLGLAIVKNLVELHHGTVTIESPGIGQGATVTVRLPRYSPRAALLDHR</sequence>
<dbReference type="Gene3D" id="3.30.450.20">
    <property type="entry name" value="PAS domain"/>
    <property type="match status" value="2"/>
</dbReference>
<keyword evidence="8 18" id="KW-0418">Kinase</keyword>
<keyword evidence="5" id="KW-0597">Phosphoprotein</keyword>
<evidence type="ECO:0000256" key="3">
    <source>
        <dbReference type="ARBA" id="ARBA00012438"/>
    </source>
</evidence>
<dbReference type="Pfam" id="PF00072">
    <property type="entry name" value="Response_reg"/>
    <property type="match status" value="1"/>
</dbReference>
<evidence type="ECO:0000256" key="1">
    <source>
        <dbReference type="ARBA" id="ARBA00000085"/>
    </source>
</evidence>
<reference evidence="18 19" key="1">
    <citation type="submission" date="2017-06" db="EMBL/GenBank/DDBJ databases">
        <title>Genome sequencing of cyanobaciteial culture collection at National Institute for Environmental Studies (NIES).</title>
        <authorList>
            <person name="Hirose Y."/>
            <person name="Shimura Y."/>
            <person name="Fujisawa T."/>
            <person name="Nakamura Y."/>
            <person name="Kawachi M."/>
        </authorList>
    </citation>
    <scope>NUCLEOTIDE SEQUENCE [LARGE SCALE GENOMIC DNA]</scope>
    <source>
        <strain evidence="18 19">NIES-2135</strain>
    </source>
</reference>
<dbReference type="PROSITE" id="PS50109">
    <property type="entry name" value="HIS_KIN"/>
    <property type="match status" value="1"/>
</dbReference>
<dbReference type="SUPFAM" id="SSF47384">
    <property type="entry name" value="Homodimeric domain of signal transducing histidine kinase"/>
    <property type="match status" value="1"/>
</dbReference>
<dbReference type="InterPro" id="IPR004358">
    <property type="entry name" value="Sig_transdc_His_kin-like_C"/>
</dbReference>
<dbReference type="Proteomes" id="UP000217895">
    <property type="component" value="Chromosome"/>
</dbReference>
<evidence type="ECO:0000256" key="6">
    <source>
        <dbReference type="ARBA" id="ARBA00022679"/>
    </source>
</evidence>
<feature type="domain" description="PAC" evidence="17">
    <location>
        <begin position="373"/>
        <end position="425"/>
    </location>
</feature>
<feature type="domain" description="PAC" evidence="17">
    <location>
        <begin position="237"/>
        <end position="292"/>
    </location>
</feature>
<dbReference type="Pfam" id="PF00512">
    <property type="entry name" value="HisKA"/>
    <property type="match status" value="1"/>
</dbReference>
<evidence type="ECO:0000259" key="16">
    <source>
        <dbReference type="PROSITE" id="PS50112"/>
    </source>
</evidence>
<feature type="domain" description="Histidine kinase" evidence="14">
    <location>
        <begin position="450"/>
        <end position="666"/>
    </location>
</feature>
<dbReference type="EMBL" id="AP018203">
    <property type="protein sequence ID" value="BAY57684.1"/>
    <property type="molecule type" value="Genomic_DNA"/>
</dbReference>
<dbReference type="InterPro" id="IPR005467">
    <property type="entry name" value="His_kinase_dom"/>
</dbReference>
<evidence type="ECO:0000256" key="9">
    <source>
        <dbReference type="ARBA" id="ARBA00022840"/>
    </source>
</evidence>
<feature type="coiled-coil region" evidence="13">
    <location>
        <begin position="416"/>
        <end position="443"/>
    </location>
</feature>
<dbReference type="PROSITE" id="PS50113">
    <property type="entry name" value="PAC"/>
    <property type="match status" value="2"/>
</dbReference>
<dbReference type="InterPro" id="IPR001789">
    <property type="entry name" value="Sig_transdc_resp-reg_receiver"/>
</dbReference>
<evidence type="ECO:0000256" key="12">
    <source>
        <dbReference type="PROSITE-ProRule" id="PRU00169"/>
    </source>
</evidence>
<dbReference type="CDD" id="cd00130">
    <property type="entry name" value="PAS"/>
    <property type="match status" value="1"/>
</dbReference>
<dbReference type="InterPro" id="IPR036097">
    <property type="entry name" value="HisK_dim/P_sf"/>
</dbReference>
<evidence type="ECO:0000256" key="2">
    <source>
        <dbReference type="ARBA" id="ARBA00004236"/>
    </source>
</evidence>
<keyword evidence="11" id="KW-0472">Membrane</keyword>
<dbReference type="SUPFAM" id="SSF52172">
    <property type="entry name" value="CheY-like"/>
    <property type="match status" value="1"/>
</dbReference>
<keyword evidence="7" id="KW-0547">Nucleotide-binding</keyword>
<feature type="coiled-coil region" evidence="13">
    <location>
        <begin position="127"/>
        <end position="156"/>
    </location>
</feature>
<dbReference type="AlphaFoldDB" id="A0A1Z4JLP9"/>
<evidence type="ECO:0000256" key="4">
    <source>
        <dbReference type="ARBA" id="ARBA00022475"/>
    </source>
</evidence>
<evidence type="ECO:0000256" key="5">
    <source>
        <dbReference type="ARBA" id="ARBA00022553"/>
    </source>
</evidence>
<dbReference type="InterPro" id="IPR000014">
    <property type="entry name" value="PAS"/>
</dbReference>
<evidence type="ECO:0000256" key="13">
    <source>
        <dbReference type="SAM" id="Coils"/>
    </source>
</evidence>
<dbReference type="PROSITE" id="PS50112">
    <property type="entry name" value="PAS"/>
    <property type="match status" value="1"/>
</dbReference>
<evidence type="ECO:0000256" key="7">
    <source>
        <dbReference type="ARBA" id="ARBA00022741"/>
    </source>
</evidence>
<dbReference type="Pfam" id="PF02518">
    <property type="entry name" value="HATPase_c"/>
    <property type="match status" value="1"/>
</dbReference>
<dbReference type="Gene3D" id="1.10.287.130">
    <property type="match status" value="1"/>
</dbReference>
<evidence type="ECO:0000313" key="18">
    <source>
        <dbReference type="EMBL" id="BAY57684.1"/>
    </source>
</evidence>
<comment type="catalytic activity">
    <reaction evidence="1">
        <text>ATP + protein L-histidine = ADP + protein N-phospho-L-histidine.</text>
        <dbReference type="EC" id="2.7.13.3"/>
    </reaction>
</comment>
<dbReference type="PROSITE" id="PS50110">
    <property type="entry name" value="RESPONSE_REGULATORY"/>
    <property type="match status" value="1"/>
</dbReference>
<evidence type="ECO:0000256" key="8">
    <source>
        <dbReference type="ARBA" id="ARBA00022777"/>
    </source>
</evidence>
<dbReference type="FunFam" id="3.30.450.20:FF:000099">
    <property type="entry name" value="Sensory box sensor histidine kinase"/>
    <property type="match status" value="1"/>
</dbReference>
<dbReference type="InterPro" id="IPR036890">
    <property type="entry name" value="HATPase_C_sf"/>
</dbReference>
<comment type="caution">
    <text evidence="12">Lacks conserved residue(s) required for the propagation of feature annotation.</text>
</comment>
<dbReference type="Pfam" id="PF08447">
    <property type="entry name" value="PAS_3"/>
    <property type="match status" value="2"/>
</dbReference>
<dbReference type="PRINTS" id="PR00344">
    <property type="entry name" value="BCTRLSENSOR"/>
</dbReference>
<dbReference type="CDD" id="cd00082">
    <property type="entry name" value="HisKA"/>
    <property type="match status" value="1"/>
</dbReference>
<evidence type="ECO:0000259" key="14">
    <source>
        <dbReference type="PROSITE" id="PS50109"/>
    </source>
</evidence>
<comment type="subcellular location">
    <subcellularLocation>
        <location evidence="2">Cell membrane</location>
    </subcellularLocation>
</comment>
<dbReference type="InterPro" id="IPR003661">
    <property type="entry name" value="HisK_dim/P_dom"/>
</dbReference>
<gene>
    <name evidence="18" type="ORF">NIES2135_45550</name>
</gene>
<keyword evidence="9" id="KW-0067">ATP-binding</keyword>
<dbReference type="InterPro" id="IPR035965">
    <property type="entry name" value="PAS-like_dom_sf"/>
</dbReference>
<proteinExistence type="predicted"/>
<organism evidence="18 19">
    <name type="scientific">Leptolyngbya boryana NIES-2135</name>
    <dbReference type="NCBI Taxonomy" id="1973484"/>
    <lineage>
        <taxon>Bacteria</taxon>
        <taxon>Bacillati</taxon>
        <taxon>Cyanobacteriota</taxon>
        <taxon>Cyanophyceae</taxon>
        <taxon>Leptolyngbyales</taxon>
        <taxon>Leptolyngbyaceae</taxon>
        <taxon>Leptolyngbya group</taxon>
        <taxon>Leptolyngbya</taxon>
    </lineage>
</organism>
<dbReference type="SUPFAM" id="SSF55874">
    <property type="entry name" value="ATPase domain of HSP90 chaperone/DNA topoisomerase II/histidine kinase"/>
    <property type="match status" value="1"/>
</dbReference>